<accession>A0A7C8IVA8</accession>
<proteinExistence type="predicted"/>
<dbReference type="Proteomes" id="UP000481858">
    <property type="component" value="Unassembled WGS sequence"/>
</dbReference>
<dbReference type="InterPro" id="IPR013887">
    <property type="entry name" value="UPF0592"/>
</dbReference>
<dbReference type="Pfam" id="PF08578">
    <property type="entry name" value="DUF1765"/>
    <property type="match status" value="1"/>
</dbReference>
<dbReference type="AlphaFoldDB" id="A0A7C8IVA8"/>
<organism evidence="2 3">
    <name type="scientific">Xylaria multiplex</name>
    <dbReference type="NCBI Taxonomy" id="323545"/>
    <lineage>
        <taxon>Eukaryota</taxon>
        <taxon>Fungi</taxon>
        <taxon>Dikarya</taxon>
        <taxon>Ascomycota</taxon>
        <taxon>Pezizomycotina</taxon>
        <taxon>Sordariomycetes</taxon>
        <taxon>Xylariomycetidae</taxon>
        <taxon>Xylariales</taxon>
        <taxon>Xylariaceae</taxon>
        <taxon>Xylaria</taxon>
    </lineage>
</organism>
<feature type="compositionally biased region" description="Basic and acidic residues" evidence="1">
    <location>
        <begin position="241"/>
        <end position="258"/>
    </location>
</feature>
<feature type="compositionally biased region" description="Low complexity" evidence="1">
    <location>
        <begin position="273"/>
        <end position="290"/>
    </location>
</feature>
<dbReference type="PANTHER" id="PTHR37988:SF1">
    <property type="entry name" value="UPF0592 MEMBRANE PROTEIN C7D4.03C"/>
    <property type="match status" value="1"/>
</dbReference>
<feature type="compositionally biased region" description="Polar residues" evidence="1">
    <location>
        <begin position="493"/>
        <end position="502"/>
    </location>
</feature>
<keyword evidence="3" id="KW-1185">Reference proteome</keyword>
<feature type="region of interest" description="Disordered" evidence="1">
    <location>
        <begin position="1029"/>
        <end position="1055"/>
    </location>
</feature>
<dbReference type="EMBL" id="WUBL01000141">
    <property type="protein sequence ID" value="KAF2964679.1"/>
    <property type="molecule type" value="Genomic_DNA"/>
</dbReference>
<protein>
    <submittedName>
        <fullName evidence="2">Uncharacterized protein</fullName>
    </submittedName>
</protein>
<feature type="region of interest" description="Disordered" evidence="1">
    <location>
        <begin position="1101"/>
        <end position="1121"/>
    </location>
</feature>
<dbReference type="InParanoid" id="A0A7C8IVA8"/>
<feature type="region of interest" description="Disordered" evidence="1">
    <location>
        <begin position="128"/>
        <end position="160"/>
    </location>
</feature>
<comment type="caution">
    <text evidence="2">The sequence shown here is derived from an EMBL/GenBank/DDBJ whole genome shotgun (WGS) entry which is preliminary data.</text>
</comment>
<feature type="compositionally biased region" description="Low complexity" evidence="1">
    <location>
        <begin position="83"/>
        <end position="93"/>
    </location>
</feature>
<feature type="compositionally biased region" description="Polar residues" evidence="1">
    <location>
        <begin position="1042"/>
        <end position="1055"/>
    </location>
</feature>
<feature type="region of interest" description="Disordered" evidence="1">
    <location>
        <begin position="466"/>
        <end position="502"/>
    </location>
</feature>
<reference evidence="2 3" key="1">
    <citation type="submission" date="2019-12" db="EMBL/GenBank/DDBJ databases">
        <title>Draft genome sequence of the ascomycete Xylaria multiplex DSM 110363.</title>
        <authorList>
            <person name="Buettner E."/>
            <person name="Kellner H."/>
        </authorList>
    </citation>
    <scope>NUCLEOTIDE SEQUENCE [LARGE SCALE GENOMIC DNA]</scope>
    <source>
        <strain evidence="2 3">DSM 110363</strain>
    </source>
</reference>
<dbReference type="PANTHER" id="PTHR37988">
    <property type="entry name" value="UPF0592 MEMBRANE PROTEIN C7D4.03C"/>
    <property type="match status" value="1"/>
</dbReference>
<gene>
    <name evidence="2" type="ORF">GQX73_g8900</name>
</gene>
<feature type="region of interest" description="Disordered" evidence="1">
    <location>
        <begin position="231"/>
        <end position="349"/>
    </location>
</feature>
<name>A0A7C8IVA8_9PEZI</name>
<evidence type="ECO:0000313" key="3">
    <source>
        <dbReference type="Proteomes" id="UP000481858"/>
    </source>
</evidence>
<feature type="region of interest" description="Disordered" evidence="1">
    <location>
        <begin position="55"/>
        <end position="93"/>
    </location>
</feature>
<feature type="compositionally biased region" description="Low complexity" evidence="1">
    <location>
        <begin position="318"/>
        <end position="331"/>
    </location>
</feature>
<evidence type="ECO:0000256" key="1">
    <source>
        <dbReference type="SAM" id="MobiDB-lite"/>
    </source>
</evidence>
<dbReference type="OrthoDB" id="296767at2759"/>
<feature type="compositionally biased region" description="Polar residues" evidence="1">
    <location>
        <begin position="55"/>
        <end position="82"/>
    </location>
</feature>
<evidence type="ECO:0000313" key="2">
    <source>
        <dbReference type="EMBL" id="KAF2964679.1"/>
    </source>
</evidence>
<sequence>MLQRFVAPLFAVPTAPSRYRTTYFGGTVSPCVIPPPGYETMTGPTLTTTVSSAVKSTQSFPSPSLHSLSQGEPPSPTQTWPLSSSSSSSSSHSWSNKSLPDIPVYAVPAISFDVDTDFDLNLRLDPALTSAPDPTPSNTNEKSAGASIRHSFGSSRPWVENMGRRKSMMLSRPQSWMPSSKSTPDLGYLPQPVADEMVANQAGDGSLALHSTVQDGSKTLSDSLVSFARRSWVSRSPSPDTRQEAARPPEERFGRERAPSNSSIMKLRKGSRNRSGSSSSESTRSNESLSKIGNYLNKMKTRPPTARTKGRVANEMDSSASSTTSLAPPSTETRKSHASETSNSTYPDDLAVAGNPLIARDPLWSPFKSLETDFQKFQSKPTAFKMNLVRASLLPFLRKYASHSSHLNLHHEDLERRAIILNKWWTGLLDMLHVRTHPPVSGVDRPVLLDAVSNIMMRPEWRQSTPTFQPLVERNPQERVRRRSPTAGHESNESTSSFHSTDSAYLAESTGHNVRNMFTANLVSQMVLVVEKLSLKHAPLSLINFAGKACAYAFFFAPGVADVLVRLWPLTPNLLRRTADEFKLPRRSKGESDDIVALFPPGMEKLGWTSITMLSESLRKPAQPPLASTRIPWNGPWVSRWNGRDSDLFFIFCKYYFILAEGFMPANLPLVEKARAPGFVLVHAQVLSILDSTIHRQAAAENPLSDALNGADASLMALQMGPSNSNIMRGITENRLIVLLKNMLSGASVSLAGARYTFAESFLAVMKAAVKHTSQFDHGACFTICDFLEESLVVFNNFADESSTQTIDVDWPFWFEVCKKILESNNSMSEIRVLSLIFSIWETIASDQSRKEQVCTDWLLAEETFDKLFNNWCPMVRAYYMRLLCWRICRDAGSANESDARIFLLVYTRLKTVWSHYLWLKQHDEQKGKFPPSTAPSFPTPGKRFMIIRTEIPTLQPGFVAGFDSSPASPRQDMRGVPPTDFDSMNSFPPETTGTAKKTWSIFGKMFSSTTNTGGIDDLEALRRETAAARTSVSFPPPISTRVASPTNSDTDSIGSSPTFEATQYLFKFILSWNNAGTIPPPNRILTRPRLPSPAQSWITAKGHGGSPPPMAGRPAPTRAVSGSALPGLVDSARNAGFSEVPASPSSTKTAVEERSSIERLSFTDLHEDDIPLRSAAGLSKENLVNPVQPTGSFARSVKYAGRALAEWSLVVSECNSFVERRREEGVLGLQDVEVPALGVEGFRKICG</sequence>